<dbReference type="AlphaFoldDB" id="A0A2W5S456"/>
<evidence type="ECO:0000313" key="2">
    <source>
        <dbReference type="EMBL" id="PZQ93755.1"/>
    </source>
</evidence>
<sequence length="168" mass="18288">MYLAIALKNWKFIVMAALAIALAFSVISCTSKSHQIDLLESQKTLAETQRDLARSESAAASLETEKVWAHQLLESEQNANKNLQVALAAASDSALAVDRLSKQISDTDKRLSTGSNQAIIEYAKTCNSVLETMADRGGTIAKSADEHAIDAERLDQAWPQQVKPDKQS</sequence>
<accession>A0A2W5S456</accession>
<feature type="coiled-coil region" evidence="1">
    <location>
        <begin position="36"/>
        <end position="93"/>
    </location>
</feature>
<reference evidence="2 3" key="1">
    <citation type="submission" date="2017-11" db="EMBL/GenBank/DDBJ databases">
        <title>Infants hospitalized years apart are colonized by the same room-sourced microbial strains.</title>
        <authorList>
            <person name="Brooks B."/>
            <person name="Olm M.R."/>
            <person name="Firek B.A."/>
            <person name="Baker R."/>
            <person name="Thomas B.C."/>
            <person name="Morowitz M.J."/>
            <person name="Banfield J.F."/>
        </authorList>
    </citation>
    <scope>NUCLEOTIDE SEQUENCE [LARGE SCALE GENOMIC DNA]</scope>
    <source>
        <strain evidence="2">S2_003_000_R3_20</strain>
    </source>
</reference>
<keyword evidence="1" id="KW-0175">Coiled coil</keyword>
<evidence type="ECO:0000313" key="3">
    <source>
        <dbReference type="Proteomes" id="UP000249282"/>
    </source>
</evidence>
<name>A0A2W5S456_ACIJO</name>
<protein>
    <submittedName>
        <fullName evidence="2">Uncharacterized protein</fullName>
    </submittedName>
</protein>
<evidence type="ECO:0000256" key="1">
    <source>
        <dbReference type="SAM" id="Coils"/>
    </source>
</evidence>
<organism evidence="2 3">
    <name type="scientific">Acinetobacter johnsonii</name>
    <dbReference type="NCBI Taxonomy" id="40214"/>
    <lineage>
        <taxon>Bacteria</taxon>
        <taxon>Pseudomonadati</taxon>
        <taxon>Pseudomonadota</taxon>
        <taxon>Gammaproteobacteria</taxon>
        <taxon>Moraxellales</taxon>
        <taxon>Moraxellaceae</taxon>
        <taxon>Acinetobacter</taxon>
    </lineage>
</organism>
<proteinExistence type="predicted"/>
<dbReference type="EMBL" id="QFQJ01000002">
    <property type="protein sequence ID" value="PZQ93755.1"/>
    <property type="molecule type" value="Genomic_DNA"/>
</dbReference>
<dbReference type="Proteomes" id="UP000249282">
    <property type="component" value="Unassembled WGS sequence"/>
</dbReference>
<comment type="caution">
    <text evidence="2">The sequence shown here is derived from an EMBL/GenBank/DDBJ whole genome shotgun (WGS) entry which is preliminary data.</text>
</comment>
<gene>
    <name evidence="2" type="ORF">DI542_00865</name>
</gene>